<dbReference type="InterPro" id="IPR050545">
    <property type="entry name" value="Mycobact_MmpL"/>
</dbReference>
<evidence type="ECO:0000256" key="5">
    <source>
        <dbReference type="ARBA" id="ARBA00023136"/>
    </source>
</evidence>
<feature type="transmembrane region" description="Helical" evidence="6">
    <location>
        <begin position="344"/>
        <end position="363"/>
    </location>
</feature>
<dbReference type="AlphaFoldDB" id="A0A845U3G9"/>
<evidence type="ECO:0000256" key="2">
    <source>
        <dbReference type="ARBA" id="ARBA00022475"/>
    </source>
</evidence>
<feature type="transmembrane region" description="Helical" evidence="6">
    <location>
        <begin position="369"/>
        <end position="388"/>
    </location>
</feature>
<dbReference type="Gene3D" id="1.20.1640.10">
    <property type="entry name" value="Multidrug efflux transporter AcrB transmembrane domain"/>
    <property type="match status" value="2"/>
</dbReference>
<keyword evidence="5 6" id="KW-0472">Membrane</keyword>
<comment type="subcellular location">
    <subcellularLocation>
        <location evidence="1">Cell membrane</location>
        <topology evidence="1">Multi-pass membrane protein</topology>
    </subcellularLocation>
</comment>
<name>A0A845U3G9_9PROT</name>
<dbReference type="SUPFAM" id="SSF82866">
    <property type="entry name" value="Multidrug efflux transporter AcrB transmembrane domain"/>
    <property type="match status" value="2"/>
</dbReference>
<evidence type="ECO:0000256" key="1">
    <source>
        <dbReference type="ARBA" id="ARBA00004651"/>
    </source>
</evidence>
<feature type="transmembrane region" description="Helical" evidence="6">
    <location>
        <begin position="695"/>
        <end position="714"/>
    </location>
</feature>
<sequence>MSRHRWLILGIWLATVLGAVGVISHTQFLATLSEFFPRSPSVQQTVLNEQLRKGPLSRNILAGIEGGTAAVRTKISEHMVQDLRGDDHFEIVSNGNSGTHEKVYHYLFTHRYLLSPTTRPELFTVTGLRDAIEKMLNVLATPGGEAVEALFPGDPTGTMVYIAKEMSGMPQPVPHHGVWTSPSGDTALLLLQTRFSGSDTEAQQHAINRVREAFARAKATTGRPGENAHLVLTGVGVISVAARNTIVHAAEFMSLISGTMIVVLLLLVYRSAVALLFGLIPVISGIAVGIAAVSLGFGRVYDITLGFGTALIGEAVDYSIYFLVQTGQTSAGAEQWASKYWPTVRLGVATSIIGFASLLFSNLPGLSQLGLYAIAGLLTASMVTRFVLPGLLPGNFRGPDLNRLGRFFLGAARGVASARWVVVFFVVLASGILIMHRHHIWNHELSALSPVPKTEQSLYARLRNDMGIPEAGYLLVVSGSTFDAALQAAEEAGPLLQRLQREGVIGGFQSPVNFLPSVATQLKRKSAIPPEDVLTARLTEAVHGLPVTAALFSPFVREMERERGLRPLTRADLPAGVRELVESMVVRQGNGWRVLLPVAAPPSGRIDRKTVQSALLRHSMDKAMFIDVSNATNTLYSGYMDNAIKWSLAGVVGIVLLLWVVFRSIFRVLRILLPLIASVLTVAAGFIALGVELNMMNLIGLMLIVAVGSNYALFFDRGVRADEESASRTLVSLVIANMATVMGFGPLAFSGVPVLQAIGATVAPGVVLALWFSASLTDREMLVGGKTRVIGDGSVP</sequence>
<keyword evidence="3 6" id="KW-0812">Transmembrane</keyword>
<feature type="transmembrane region" description="Helical" evidence="6">
    <location>
        <begin position="408"/>
        <end position="435"/>
    </location>
</feature>
<keyword evidence="4 6" id="KW-1133">Transmembrane helix</keyword>
<feature type="transmembrane region" description="Helical" evidence="6">
    <location>
        <begin position="726"/>
        <end position="748"/>
    </location>
</feature>
<organism evidence="8">
    <name type="scientific">Acidithiobacillus ferrianus</name>
    <dbReference type="NCBI Taxonomy" id="2678518"/>
    <lineage>
        <taxon>Bacteria</taxon>
        <taxon>Pseudomonadati</taxon>
        <taxon>Pseudomonadota</taxon>
        <taxon>Acidithiobacillia</taxon>
        <taxon>Acidithiobacillales</taxon>
        <taxon>Acidithiobacillaceae</taxon>
        <taxon>Acidithiobacillus</taxon>
    </lineage>
</organism>
<feature type="domain" description="Membrane transport protein MMPL" evidence="7">
    <location>
        <begin position="176"/>
        <end position="420"/>
    </location>
</feature>
<keyword evidence="2" id="KW-1003">Cell membrane</keyword>
<proteinExistence type="predicted"/>
<feature type="transmembrane region" description="Helical" evidence="6">
    <location>
        <begin position="303"/>
        <end position="324"/>
    </location>
</feature>
<comment type="caution">
    <text evidence="8">The sequence shown here is derived from an EMBL/GenBank/DDBJ whole genome shotgun (WGS) entry which is preliminary data.</text>
</comment>
<evidence type="ECO:0000256" key="6">
    <source>
        <dbReference type="SAM" id="Phobius"/>
    </source>
</evidence>
<dbReference type="GO" id="GO:0005886">
    <property type="term" value="C:plasma membrane"/>
    <property type="evidence" value="ECO:0007669"/>
    <property type="project" value="UniProtKB-SubCell"/>
</dbReference>
<dbReference type="EMBL" id="WNJL01000011">
    <property type="protein sequence ID" value="NDU41463.1"/>
    <property type="molecule type" value="Genomic_DNA"/>
</dbReference>
<dbReference type="PANTHER" id="PTHR33406:SF13">
    <property type="entry name" value="MEMBRANE PROTEIN YDFJ"/>
    <property type="match status" value="1"/>
</dbReference>
<reference evidence="8" key="1">
    <citation type="submission" date="2019-11" db="EMBL/GenBank/DDBJ databases">
        <title>Acidithiobacillus ferrianus sp. nov.: a facultatively anaerobic and extremely acidophilic chemolithoautotroph.</title>
        <authorList>
            <person name="Norris P.R."/>
            <person name="Falagan C."/>
            <person name="Moya-Beltran A."/>
            <person name="Castro M."/>
            <person name="Quatrini R."/>
            <person name="Johnson D.B."/>
        </authorList>
    </citation>
    <scope>NUCLEOTIDE SEQUENCE [LARGE SCALE GENOMIC DNA]</scope>
    <source>
        <strain evidence="8">MG</strain>
    </source>
</reference>
<feature type="domain" description="Membrane transport protein MMPL" evidence="7">
    <location>
        <begin position="645"/>
        <end position="777"/>
    </location>
</feature>
<evidence type="ECO:0000256" key="3">
    <source>
        <dbReference type="ARBA" id="ARBA00022692"/>
    </source>
</evidence>
<protein>
    <submittedName>
        <fullName evidence="8">MMPL family transporter</fullName>
    </submittedName>
</protein>
<feature type="transmembrane region" description="Helical" evidence="6">
    <location>
        <begin position="252"/>
        <end position="269"/>
    </location>
</feature>
<feature type="transmembrane region" description="Helical" evidence="6">
    <location>
        <begin position="669"/>
        <end position="689"/>
    </location>
</feature>
<evidence type="ECO:0000313" key="8">
    <source>
        <dbReference type="EMBL" id="NDU41463.1"/>
    </source>
</evidence>
<evidence type="ECO:0000259" key="7">
    <source>
        <dbReference type="Pfam" id="PF03176"/>
    </source>
</evidence>
<dbReference type="Pfam" id="PF03176">
    <property type="entry name" value="MMPL"/>
    <property type="match status" value="2"/>
</dbReference>
<dbReference type="PANTHER" id="PTHR33406">
    <property type="entry name" value="MEMBRANE PROTEIN MJ1562-RELATED"/>
    <property type="match status" value="1"/>
</dbReference>
<gene>
    <name evidence="8" type="ORF">GL267_02035</name>
</gene>
<evidence type="ECO:0000256" key="4">
    <source>
        <dbReference type="ARBA" id="ARBA00022989"/>
    </source>
</evidence>
<accession>A0A845U3G9</accession>
<feature type="transmembrane region" description="Helical" evidence="6">
    <location>
        <begin position="276"/>
        <end position="297"/>
    </location>
</feature>
<dbReference type="RefSeq" id="WP_163096035.1">
    <property type="nucleotide sequence ID" value="NZ_CP127523.1"/>
</dbReference>
<feature type="transmembrane region" description="Helical" evidence="6">
    <location>
        <begin position="643"/>
        <end position="662"/>
    </location>
</feature>
<feature type="transmembrane region" description="Helical" evidence="6">
    <location>
        <begin position="754"/>
        <end position="772"/>
    </location>
</feature>
<dbReference type="InterPro" id="IPR004869">
    <property type="entry name" value="MMPL_dom"/>
</dbReference>